<dbReference type="WBParaSite" id="Minc3s00073g03584">
    <property type="protein sequence ID" value="Minc3s00073g03584"/>
    <property type="gene ID" value="Minc3s00073g03584"/>
</dbReference>
<name>A0A914KQ65_MELIC</name>
<proteinExistence type="predicted"/>
<keyword evidence="1" id="KW-1185">Reference proteome</keyword>
<protein>
    <submittedName>
        <fullName evidence="2">Uncharacterized protein</fullName>
    </submittedName>
</protein>
<sequence>MNTWLGVPRENSQALAAFGCEFLERKEEDAPPFQSTYYLNNSRQQHQQEKQQQYGHLMDYKRGGASTTILF</sequence>
<dbReference type="Proteomes" id="UP000887563">
    <property type="component" value="Unplaced"/>
</dbReference>
<dbReference type="AlphaFoldDB" id="A0A914KQ65"/>
<evidence type="ECO:0000313" key="2">
    <source>
        <dbReference type="WBParaSite" id="Minc3s00073g03584"/>
    </source>
</evidence>
<reference evidence="2" key="1">
    <citation type="submission" date="2022-11" db="UniProtKB">
        <authorList>
            <consortium name="WormBaseParasite"/>
        </authorList>
    </citation>
    <scope>IDENTIFICATION</scope>
</reference>
<evidence type="ECO:0000313" key="1">
    <source>
        <dbReference type="Proteomes" id="UP000887563"/>
    </source>
</evidence>
<accession>A0A914KQ65</accession>
<organism evidence="1 2">
    <name type="scientific">Meloidogyne incognita</name>
    <name type="common">Southern root-knot nematode worm</name>
    <name type="synonym">Oxyuris incognita</name>
    <dbReference type="NCBI Taxonomy" id="6306"/>
    <lineage>
        <taxon>Eukaryota</taxon>
        <taxon>Metazoa</taxon>
        <taxon>Ecdysozoa</taxon>
        <taxon>Nematoda</taxon>
        <taxon>Chromadorea</taxon>
        <taxon>Rhabditida</taxon>
        <taxon>Tylenchina</taxon>
        <taxon>Tylenchomorpha</taxon>
        <taxon>Tylenchoidea</taxon>
        <taxon>Meloidogynidae</taxon>
        <taxon>Meloidogyninae</taxon>
        <taxon>Meloidogyne</taxon>
        <taxon>Meloidogyne incognita group</taxon>
    </lineage>
</organism>